<keyword evidence="1" id="KW-0812">Transmembrane</keyword>
<dbReference type="GeneID" id="108739549"/>
<proteinExistence type="predicted"/>
<evidence type="ECO:0000313" key="3">
    <source>
        <dbReference type="RefSeq" id="XP_018328991.1"/>
    </source>
</evidence>
<reference evidence="3" key="1">
    <citation type="submission" date="2025-08" db="UniProtKB">
        <authorList>
            <consortium name="RefSeq"/>
        </authorList>
    </citation>
    <scope>IDENTIFICATION</scope>
    <source>
        <tissue evidence="3">Entire body</tissue>
    </source>
</reference>
<protein>
    <submittedName>
        <fullName evidence="3">Uncharacterized protein LOC108739549 isoform X2</fullName>
    </submittedName>
</protein>
<keyword evidence="2" id="KW-1185">Reference proteome</keyword>
<keyword evidence="1" id="KW-0472">Membrane</keyword>
<dbReference type="Proteomes" id="UP000192223">
    <property type="component" value="Unplaced"/>
</dbReference>
<organism evidence="2 3">
    <name type="scientific">Agrilus planipennis</name>
    <name type="common">Emerald ash borer</name>
    <name type="synonym">Agrilus marcopoli</name>
    <dbReference type="NCBI Taxonomy" id="224129"/>
    <lineage>
        <taxon>Eukaryota</taxon>
        <taxon>Metazoa</taxon>
        <taxon>Ecdysozoa</taxon>
        <taxon>Arthropoda</taxon>
        <taxon>Hexapoda</taxon>
        <taxon>Insecta</taxon>
        <taxon>Pterygota</taxon>
        <taxon>Neoptera</taxon>
        <taxon>Endopterygota</taxon>
        <taxon>Coleoptera</taxon>
        <taxon>Polyphaga</taxon>
        <taxon>Elateriformia</taxon>
        <taxon>Buprestoidea</taxon>
        <taxon>Buprestidae</taxon>
        <taxon>Agrilinae</taxon>
        <taxon>Agrilus</taxon>
    </lineage>
</organism>
<gene>
    <name evidence="3" type="primary">LOC108739549</name>
</gene>
<name>A0A1W4WYN6_AGRPL</name>
<keyword evidence="1" id="KW-1133">Transmembrane helix</keyword>
<feature type="transmembrane region" description="Helical" evidence="1">
    <location>
        <begin position="163"/>
        <end position="185"/>
    </location>
</feature>
<sequence length="209" mass="23445">MLSVCRDKSPAEKLKAREKFETLVLALTVDASTIIDRVERQKGRLLAMEDSIATEVAKLLDLLDEVKGQNQDPFVANRIIVCIEQVSVVMNVASKTVMTAMKTGSLQQEQNFIHSMCTLINYVSDVQRDLDSVTSQLSGLSKRQSPYGRFLIERCYRMFKSSAFCIFYQLCAATIFIYVITLIVVTCLGDEDLCSPFINVNYGHGPRPV</sequence>
<evidence type="ECO:0000256" key="1">
    <source>
        <dbReference type="SAM" id="Phobius"/>
    </source>
</evidence>
<evidence type="ECO:0000313" key="2">
    <source>
        <dbReference type="Proteomes" id="UP000192223"/>
    </source>
</evidence>
<accession>A0A1W4WYN6</accession>
<dbReference type="AlphaFoldDB" id="A0A1W4WYN6"/>
<dbReference type="RefSeq" id="XP_018328991.1">
    <property type="nucleotide sequence ID" value="XM_018473489.2"/>
</dbReference>